<feature type="chain" id="PRO_5036676728" description="Lipocalin-like domain-containing protein" evidence="1">
    <location>
        <begin position="20"/>
        <end position="263"/>
    </location>
</feature>
<evidence type="ECO:0000256" key="1">
    <source>
        <dbReference type="SAM" id="SignalP"/>
    </source>
</evidence>
<reference evidence="2" key="1">
    <citation type="submission" date="2020-04" db="EMBL/GenBank/DDBJ databases">
        <title>Deep metagenomics examines the oral microbiome during advanced dental caries in children, revealing novel taxa and co-occurrences with host molecules.</title>
        <authorList>
            <person name="Baker J.L."/>
            <person name="Morton J.T."/>
            <person name="Dinis M."/>
            <person name="Alvarez R."/>
            <person name="Tran N.C."/>
            <person name="Knight R."/>
            <person name="Edlund A."/>
        </authorList>
    </citation>
    <scope>NUCLEOTIDE SEQUENCE</scope>
    <source>
        <strain evidence="2">JCVI_44_bin.5</strain>
    </source>
</reference>
<protein>
    <recommendedName>
        <fullName evidence="4">Lipocalin-like domain-containing protein</fullName>
    </recommendedName>
</protein>
<accession>A0A930HN24</accession>
<evidence type="ECO:0008006" key="4">
    <source>
        <dbReference type="Google" id="ProtNLM"/>
    </source>
</evidence>
<organism evidence="2 3">
    <name type="scientific">Prevotella aurantiaca</name>
    <dbReference type="NCBI Taxonomy" id="596085"/>
    <lineage>
        <taxon>Bacteria</taxon>
        <taxon>Pseudomonadati</taxon>
        <taxon>Bacteroidota</taxon>
        <taxon>Bacteroidia</taxon>
        <taxon>Bacteroidales</taxon>
        <taxon>Prevotellaceae</taxon>
        <taxon>Prevotella</taxon>
    </lineage>
</organism>
<evidence type="ECO:0000313" key="2">
    <source>
        <dbReference type="EMBL" id="MBF1384673.1"/>
    </source>
</evidence>
<proteinExistence type="predicted"/>
<dbReference type="EMBL" id="JABZSJ010000039">
    <property type="protein sequence ID" value="MBF1384673.1"/>
    <property type="molecule type" value="Genomic_DNA"/>
</dbReference>
<keyword evidence="1" id="KW-0732">Signal</keyword>
<dbReference type="AlphaFoldDB" id="A0A930HN24"/>
<evidence type="ECO:0000313" key="3">
    <source>
        <dbReference type="Proteomes" id="UP000771736"/>
    </source>
</evidence>
<name>A0A930HN24_9BACT</name>
<sequence>MKKLFLFALAAIFSVGVQAQGTPTVITEQPAGTAVNFKREAGNMFAIVKNKETQKPELTVFDLAKLAENGQGAGDLVMVTAPDGKTVYLKYTLSFATFMKSDKLNSWVKGTKEGNTITIPSEQYLLYGKADDGEYGLQLGYMEVKDGQFAPVEGDIMYTLEGNTLKLEGTYVEHTDEGKARVKILGGYWSDNKQFFCGDALTVFTGDPTGIETIATDNNKQVLGETYYDLSGRRLAKIGNGVTIKNVKYADGTTKSVKVVSNK</sequence>
<gene>
    <name evidence="2" type="ORF">HXN26_07485</name>
</gene>
<feature type="signal peptide" evidence="1">
    <location>
        <begin position="1"/>
        <end position="19"/>
    </location>
</feature>
<dbReference type="Proteomes" id="UP000771736">
    <property type="component" value="Unassembled WGS sequence"/>
</dbReference>
<dbReference type="RefSeq" id="WP_273160242.1">
    <property type="nucleotide sequence ID" value="NZ_CAUOTG010000001.1"/>
</dbReference>
<comment type="caution">
    <text evidence="2">The sequence shown here is derived from an EMBL/GenBank/DDBJ whole genome shotgun (WGS) entry which is preliminary data.</text>
</comment>